<dbReference type="FunFam" id="3.50.7.10:FF:000009">
    <property type="entry name" value="T-complex protein 1 subunit alpha"/>
    <property type="match status" value="1"/>
</dbReference>
<dbReference type="Gene3D" id="3.50.7.10">
    <property type="entry name" value="GroEL"/>
    <property type="match status" value="1"/>
</dbReference>
<evidence type="ECO:0000256" key="5">
    <source>
        <dbReference type="ARBA" id="ARBA00022741"/>
    </source>
</evidence>
<dbReference type="Pfam" id="PF00118">
    <property type="entry name" value="Cpn60_TCP1"/>
    <property type="match status" value="1"/>
</dbReference>
<dbReference type="InterPro" id="IPR027409">
    <property type="entry name" value="GroEL-like_apical_dom_sf"/>
</dbReference>
<keyword evidence="4" id="KW-0963">Cytoplasm</keyword>
<dbReference type="SUPFAM" id="SSF54849">
    <property type="entry name" value="GroEL-intermediate domain like"/>
    <property type="match status" value="1"/>
</dbReference>
<evidence type="ECO:0000256" key="2">
    <source>
        <dbReference type="ARBA" id="ARBA00008020"/>
    </source>
</evidence>
<dbReference type="PANTHER" id="PTHR11353">
    <property type="entry name" value="CHAPERONIN"/>
    <property type="match status" value="1"/>
</dbReference>
<dbReference type="InterPro" id="IPR002423">
    <property type="entry name" value="Cpn60/GroEL/TCP-1"/>
</dbReference>
<keyword evidence="5 9" id="KW-0547">Nucleotide-binding</keyword>
<proteinExistence type="inferred from homology"/>
<dbReference type="Gene3D" id="1.10.560.10">
    <property type="entry name" value="GroEL-like equatorial domain"/>
    <property type="match status" value="1"/>
</dbReference>
<evidence type="ECO:0000313" key="10">
    <source>
        <dbReference type="EMBL" id="GFH61394.1"/>
    </source>
</evidence>
<sequence length="580" mass="62183">MSAPTADGTGLFIQGQRESGQDVRTGNVTAALAVANIVKTSLGPVGLDKMLVDDIGDVLITNDGATILAQLEVEHPAARVLVDLAQLQDSEVGDGTTSVVIVASELLRRSNELVKSGIHPTTIISGLRTALKQAVKFLKKNMVMKVSELNDDHLLMAAKTSMSSKIIGKEGEFFAQMAVDAVKSVGMKATMADAAGLENMIHSAASTSQDAKEGEKKVKMKYPLSAIHILKAHGKSALESHFIKGGFAINAMRAAQGMPTAVEGSVEEPIKIAFLDMNLQRHRMAMGVQVVVKDPAEIENIKKREMDITKERITKIIENGAKVVLTTKGVDDLCMKYFVEAGIICARRCNKDDLKRLAKATGGKLVVTMADMDGNETFDPDCLGKCTAVREERIGDGEMLYVHGCQGSGASTIVLRGANEYMLDEMDRALHDSLCVIKRMLESSTLVCGGGAVEAALSVHLEEYATTLHTREQLAIQEFADALLIIPKTLAVNAAKDSSELVAKLRASHAKSQKADATEEEKALKNIGLDLVEGAIRDNLAAGVVEPAISKIKSLRFATEAAITILRIDDRITLAKGQQQ</sequence>
<dbReference type="Proteomes" id="UP001054902">
    <property type="component" value="Unassembled WGS sequence"/>
</dbReference>
<dbReference type="GO" id="GO:0005737">
    <property type="term" value="C:cytoplasm"/>
    <property type="evidence" value="ECO:0007669"/>
    <property type="project" value="UniProtKB-SubCell"/>
</dbReference>
<keyword evidence="6 9" id="KW-0067">ATP-binding</keyword>
<dbReference type="FunFam" id="1.10.560.10:FF:000070">
    <property type="entry name" value="Uncharacterized protein"/>
    <property type="match status" value="1"/>
</dbReference>
<comment type="caution">
    <text evidence="10">The sequence shown here is derived from an EMBL/GenBank/DDBJ whole genome shotgun (WGS) entry which is preliminary data.</text>
</comment>
<dbReference type="InterPro" id="IPR027413">
    <property type="entry name" value="GROEL-like_equatorial_sf"/>
</dbReference>
<dbReference type="AlphaFoldDB" id="A0AAD3DEX2"/>
<dbReference type="Gene3D" id="3.30.260.10">
    <property type="entry name" value="TCP-1-like chaperonin intermediate domain"/>
    <property type="match status" value="1"/>
</dbReference>
<dbReference type="InterPro" id="IPR027410">
    <property type="entry name" value="TCP-1-like_intermed_sf"/>
</dbReference>
<protein>
    <recommendedName>
        <fullName evidence="3">T-complex protein 1 subunit alpha</fullName>
    </recommendedName>
    <alternativeName>
        <fullName evidence="8">CCT-alpha</fullName>
    </alternativeName>
</protein>
<dbReference type="InterPro" id="IPR002194">
    <property type="entry name" value="Chaperonin_TCP-1_CS"/>
</dbReference>
<comment type="similarity">
    <text evidence="2 9">Belongs to the TCP-1 chaperonin family.</text>
</comment>
<dbReference type="SUPFAM" id="SSF52029">
    <property type="entry name" value="GroEL apical domain-like"/>
    <property type="match status" value="1"/>
</dbReference>
<evidence type="ECO:0000256" key="7">
    <source>
        <dbReference type="ARBA" id="ARBA00023186"/>
    </source>
</evidence>
<keyword evidence="7 9" id="KW-0143">Chaperone</keyword>
<name>A0AAD3DEX2_9STRA</name>
<evidence type="ECO:0000256" key="1">
    <source>
        <dbReference type="ARBA" id="ARBA00004496"/>
    </source>
</evidence>
<dbReference type="EMBL" id="BLLK01000074">
    <property type="protein sequence ID" value="GFH61394.1"/>
    <property type="molecule type" value="Genomic_DNA"/>
</dbReference>
<organism evidence="10 11">
    <name type="scientific">Chaetoceros tenuissimus</name>
    <dbReference type="NCBI Taxonomy" id="426638"/>
    <lineage>
        <taxon>Eukaryota</taxon>
        <taxon>Sar</taxon>
        <taxon>Stramenopiles</taxon>
        <taxon>Ochrophyta</taxon>
        <taxon>Bacillariophyta</taxon>
        <taxon>Coscinodiscophyceae</taxon>
        <taxon>Chaetocerotophycidae</taxon>
        <taxon>Chaetocerotales</taxon>
        <taxon>Chaetocerotaceae</taxon>
        <taxon>Chaetoceros</taxon>
    </lineage>
</organism>
<dbReference type="CDD" id="cd03335">
    <property type="entry name" value="TCP1_alpha"/>
    <property type="match status" value="1"/>
</dbReference>
<dbReference type="GO" id="GO:0005524">
    <property type="term" value="F:ATP binding"/>
    <property type="evidence" value="ECO:0007669"/>
    <property type="project" value="UniProtKB-KW"/>
</dbReference>
<comment type="subcellular location">
    <subcellularLocation>
        <location evidence="1">Cytoplasm</location>
    </subcellularLocation>
</comment>
<dbReference type="PROSITE" id="PS00995">
    <property type="entry name" value="TCP1_3"/>
    <property type="match status" value="1"/>
</dbReference>
<evidence type="ECO:0000256" key="6">
    <source>
        <dbReference type="ARBA" id="ARBA00022840"/>
    </source>
</evidence>
<dbReference type="GO" id="GO:0016887">
    <property type="term" value="F:ATP hydrolysis activity"/>
    <property type="evidence" value="ECO:0007669"/>
    <property type="project" value="InterPro"/>
</dbReference>
<dbReference type="PRINTS" id="PR00304">
    <property type="entry name" value="TCOMPLEXTCP1"/>
</dbReference>
<dbReference type="GO" id="GO:0051082">
    <property type="term" value="F:unfolded protein binding"/>
    <property type="evidence" value="ECO:0007669"/>
    <property type="project" value="InterPro"/>
</dbReference>
<evidence type="ECO:0000256" key="4">
    <source>
        <dbReference type="ARBA" id="ARBA00022490"/>
    </source>
</evidence>
<dbReference type="InterPro" id="IPR053374">
    <property type="entry name" value="TCP-1_chaperonin"/>
</dbReference>
<dbReference type="PROSITE" id="PS00750">
    <property type="entry name" value="TCP1_1"/>
    <property type="match status" value="1"/>
</dbReference>
<evidence type="ECO:0000313" key="11">
    <source>
        <dbReference type="Proteomes" id="UP001054902"/>
    </source>
</evidence>
<reference evidence="10 11" key="1">
    <citation type="journal article" date="2021" name="Sci. Rep.">
        <title>The genome of the diatom Chaetoceros tenuissimus carries an ancient integrated fragment of an extant virus.</title>
        <authorList>
            <person name="Hongo Y."/>
            <person name="Kimura K."/>
            <person name="Takaki Y."/>
            <person name="Yoshida Y."/>
            <person name="Baba S."/>
            <person name="Kobayashi G."/>
            <person name="Nagasaki K."/>
            <person name="Hano T."/>
            <person name="Tomaru Y."/>
        </authorList>
    </citation>
    <scope>NUCLEOTIDE SEQUENCE [LARGE SCALE GENOMIC DNA]</scope>
    <source>
        <strain evidence="10 11">NIES-3715</strain>
    </source>
</reference>
<evidence type="ECO:0000256" key="8">
    <source>
        <dbReference type="ARBA" id="ARBA00030049"/>
    </source>
</evidence>
<gene>
    <name evidence="10" type="ORF">CTEN210_17870</name>
</gene>
<evidence type="ECO:0000256" key="9">
    <source>
        <dbReference type="RuleBase" id="RU004187"/>
    </source>
</evidence>
<dbReference type="PROSITE" id="PS00751">
    <property type="entry name" value="TCP1_2"/>
    <property type="match status" value="1"/>
</dbReference>
<dbReference type="SUPFAM" id="SSF48592">
    <property type="entry name" value="GroEL equatorial domain-like"/>
    <property type="match status" value="1"/>
</dbReference>
<dbReference type="InterPro" id="IPR017998">
    <property type="entry name" value="Chaperone_TCP-1"/>
</dbReference>
<dbReference type="InterPro" id="IPR012715">
    <property type="entry name" value="Chap_CCT_alpha"/>
</dbReference>
<keyword evidence="11" id="KW-1185">Reference proteome</keyword>
<dbReference type="GO" id="GO:0140662">
    <property type="term" value="F:ATP-dependent protein folding chaperone"/>
    <property type="evidence" value="ECO:0007669"/>
    <property type="project" value="InterPro"/>
</dbReference>
<evidence type="ECO:0000256" key="3">
    <source>
        <dbReference type="ARBA" id="ARBA00014424"/>
    </source>
</evidence>
<dbReference type="NCBIfam" id="NF041083">
    <property type="entry name" value="thermosome_beta"/>
    <property type="match status" value="1"/>
</dbReference>
<accession>A0AAD3DEX2</accession>